<evidence type="ECO:0000256" key="7">
    <source>
        <dbReference type="RuleBase" id="RU000320"/>
    </source>
</evidence>
<comment type="subcellular location">
    <subcellularLocation>
        <location evidence="1">Cell membrane</location>
        <topology evidence="1">Multi-pass membrane protein</topology>
    </subcellularLocation>
    <subcellularLocation>
        <location evidence="7">Membrane</location>
        <topology evidence="7">Multi-pass membrane protein</topology>
    </subcellularLocation>
</comment>
<evidence type="ECO:0000256" key="6">
    <source>
        <dbReference type="ARBA" id="ARBA00023136"/>
    </source>
</evidence>
<dbReference type="PRINTS" id="PR01434">
    <property type="entry name" value="NADHDHGNASE5"/>
</dbReference>
<dbReference type="InterPro" id="IPR001750">
    <property type="entry name" value="ND/Mrp_TM"/>
</dbReference>
<feature type="transmembrane region" description="Helical" evidence="8">
    <location>
        <begin position="447"/>
        <end position="468"/>
    </location>
</feature>
<dbReference type="RefSeq" id="WP_425488605.1">
    <property type="nucleotide sequence ID" value="NZ_JACHWY010000001.1"/>
</dbReference>
<reference evidence="10 11" key="1">
    <citation type="submission" date="2020-08" db="EMBL/GenBank/DDBJ databases">
        <title>Genomic Encyclopedia of Type Strains, Phase III (KMG-III): the genomes of soil and plant-associated and newly described type strains.</title>
        <authorList>
            <person name="Whitman W."/>
        </authorList>
    </citation>
    <scope>NUCLEOTIDE SEQUENCE [LARGE SCALE GENOMIC DNA]</scope>
    <source>
        <strain evidence="10 11">CECT 8654</strain>
    </source>
</reference>
<feature type="transmembrane region" description="Helical" evidence="8">
    <location>
        <begin position="278"/>
        <end position="295"/>
    </location>
</feature>
<dbReference type="PANTHER" id="PTHR42703">
    <property type="entry name" value="NADH DEHYDROGENASE"/>
    <property type="match status" value="1"/>
</dbReference>
<keyword evidence="6 8" id="KW-0472">Membrane</keyword>
<dbReference type="EMBL" id="JACHWY010000001">
    <property type="protein sequence ID" value="MBB3046594.1"/>
    <property type="molecule type" value="Genomic_DNA"/>
</dbReference>
<dbReference type="Pfam" id="PF00361">
    <property type="entry name" value="Proton_antipo_M"/>
    <property type="match status" value="1"/>
</dbReference>
<evidence type="ECO:0000256" key="5">
    <source>
        <dbReference type="ARBA" id="ARBA00022989"/>
    </source>
</evidence>
<evidence type="ECO:0000313" key="11">
    <source>
        <dbReference type="Proteomes" id="UP000537130"/>
    </source>
</evidence>
<keyword evidence="5 8" id="KW-1133">Transmembrane helix</keyword>
<dbReference type="AlphaFoldDB" id="A0A7W4Z4K5"/>
<feature type="transmembrane region" description="Helical" evidence="8">
    <location>
        <begin position="243"/>
        <end position="266"/>
    </location>
</feature>
<feature type="transmembrane region" description="Helical" evidence="8">
    <location>
        <begin position="366"/>
        <end position="387"/>
    </location>
</feature>
<feature type="transmembrane region" description="Helical" evidence="8">
    <location>
        <begin position="407"/>
        <end position="427"/>
    </location>
</feature>
<protein>
    <submittedName>
        <fullName evidence="10">Multicomponent Na+:H+ antiporter subunit D</fullName>
    </submittedName>
</protein>
<evidence type="ECO:0000259" key="9">
    <source>
        <dbReference type="Pfam" id="PF00361"/>
    </source>
</evidence>
<dbReference type="GO" id="GO:0005886">
    <property type="term" value="C:plasma membrane"/>
    <property type="evidence" value="ECO:0007669"/>
    <property type="project" value="UniProtKB-SubCell"/>
</dbReference>
<feature type="transmembrane region" description="Helical" evidence="8">
    <location>
        <begin position="205"/>
        <end position="223"/>
    </location>
</feature>
<evidence type="ECO:0000256" key="8">
    <source>
        <dbReference type="SAM" id="Phobius"/>
    </source>
</evidence>
<feature type="transmembrane region" description="Helical" evidence="8">
    <location>
        <begin position="42"/>
        <end position="65"/>
    </location>
</feature>
<feature type="transmembrane region" description="Helical" evidence="8">
    <location>
        <begin position="164"/>
        <end position="185"/>
    </location>
</feature>
<feature type="domain" description="NADH:quinone oxidoreductase/Mrp antiporter transmembrane" evidence="9">
    <location>
        <begin position="128"/>
        <end position="421"/>
    </location>
</feature>
<evidence type="ECO:0000256" key="2">
    <source>
        <dbReference type="ARBA" id="ARBA00005346"/>
    </source>
</evidence>
<evidence type="ECO:0000256" key="1">
    <source>
        <dbReference type="ARBA" id="ARBA00004651"/>
    </source>
</evidence>
<proteinExistence type="inferred from homology"/>
<feature type="transmembrane region" description="Helical" evidence="8">
    <location>
        <begin position="111"/>
        <end position="138"/>
    </location>
</feature>
<dbReference type="Proteomes" id="UP000537130">
    <property type="component" value="Unassembled WGS sequence"/>
</dbReference>
<evidence type="ECO:0000256" key="3">
    <source>
        <dbReference type="ARBA" id="ARBA00022475"/>
    </source>
</evidence>
<gene>
    <name evidence="10" type="ORF">FHR99_000830</name>
</gene>
<evidence type="ECO:0000313" key="10">
    <source>
        <dbReference type="EMBL" id="MBB3046594.1"/>
    </source>
</evidence>
<keyword evidence="3" id="KW-1003">Cell membrane</keyword>
<keyword evidence="11" id="KW-1185">Reference proteome</keyword>
<comment type="caution">
    <text evidence="10">The sequence shown here is derived from an EMBL/GenBank/DDBJ whole genome shotgun (WGS) entry which is preliminary data.</text>
</comment>
<dbReference type="PANTHER" id="PTHR42703:SF1">
    <property type="entry name" value="NA(+)_H(+) ANTIPORTER SUBUNIT D1"/>
    <property type="match status" value="1"/>
</dbReference>
<comment type="similarity">
    <text evidence="2">Belongs to the CPA3 antiporters (TC 2.A.63) subunit D family.</text>
</comment>
<sequence>MMQSATQLLLLALVLPLLAVPGILLARNQPNLREAISLLTGAALFIVNLCLFSLGEGGVVLVEILPRLAISLELQPLGLVFGLVASFLWPITTLYAIGYMRGHDEDNQARFYVFFAIAISAVMGLAYSGNLFTLFVFYEIVTFSTYPLVTHAGTEKALKGGRTYLSLLLGTSIVFFIPAMIGTWFFAGNLDFQPGGVFGEEVSPIALSVLLVLFAFGIGKAALMPFHRWLPAAMVAPTPVSALLHAVAVVKAGVFSVVTVVVYIFGIDTVAKLPITPFLVYLAGASILLASLVAMRQDNFKSRLAYSTVSQLGYITLGAFLASEAAVAGSLLHIVMHAFGKITLFFCAGALYVAHHKSQISEFDGMGRVMPITFIAFTLGALSIIGLPPLGGVWSKWFLMMGALDSGYMIMLAVLSISSLLNIVYLLEIPARAFLKPAPEGATLQEARSSSVLAMTITALMCIALFIYGSDIYEFIRSARLT</sequence>
<dbReference type="InterPro" id="IPR050586">
    <property type="entry name" value="CPA3_Na-H_Antiporter_D"/>
</dbReference>
<accession>A0A7W4Z4K5</accession>
<evidence type="ECO:0000256" key="4">
    <source>
        <dbReference type="ARBA" id="ARBA00022692"/>
    </source>
</evidence>
<feature type="transmembrane region" description="Helical" evidence="8">
    <location>
        <begin position="77"/>
        <end position="99"/>
    </location>
</feature>
<feature type="transmembrane region" description="Helical" evidence="8">
    <location>
        <begin position="334"/>
        <end position="354"/>
    </location>
</feature>
<organism evidence="10 11">
    <name type="scientific">Litorivivens lipolytica</name>
    <dbReference type="NCBI Taxonomy" id="1524264"/>
    <lineage>
        <taxon>Bacteria</taxon>
        <taxon>Pseudomonadati</taxon>
        <taxon>Pseudomonadota</taxon>
        <taxon>Gammaproteobacteria</taxon>
        <taxon>Litorivivens</taxon>
    </lineage>
</organism>
<keyword evidence="4 7" id="KW-0812">Transmembrane</keyword>
<name>A0A7W4Z4K5_9GAMM</name>
<feature type="transmembrane region" description="Helical" evidence="8">
    <location>
        <begin position="304"/>
        <end position="322"/>
    </location>
</feature>